<proteinExistence type="predicted"/>
<dbReference type="CDD" id="cd07247">
    <property type="entry name" value="SgaA_N_like"/>
    <property type="match status" value="1"/>
</dbReference>
<dbReference type="SUPFAM" id="SSF54593">
    <property type="entry name" value="Glyoxalase/Bleomycin resistance protein/Dihydroxybiphenyl dioxygenase"/>
    <property type="match status" value="1"/>
</dbReference>
<dbReference type="PROSITE" id="PS51819">
    <property type="entry name" value="VOC"/>
    <property type="match status" value="1"/>
</dbReference>
<dbReference type="InterPro" id="IPR029068">
    <property type="entry name" value="Glyas_Bleomycin-R_OHBP_Dase"/>
</dbReference>
<dbReference type="InterPro" id="IPR052164">
    <property type="entry name" value="Anthracycline_SecMetBiosynth"/>
</dbReference>
<dbReference type="InterPro" id="IPR041581">
    <property type="entry name" value="Glyoxalase_6"/>
</dbReference>
<evidence type="ECO:0000259" key="1">
    <source>
        <dbReference type="PROSITE" id="PS51819"/>
    </source>
</evidence>
<dbReference type="RefSeq" id="WP_344951236.1">
    <property type="nucleotide sequence ID" value="NZ_BAABDC010000011.1"/>
</dbReference>
<feature type="domain" description="VOC" evidence="1">
    <location>
        <begin position="4"/>
        <end position="115"/>
    </location>
</feature>
<dbReference type="InterPro" id="IPR037523">
    <property type="entry name" value="VOC_core"/>
</dbReference>
<keyword evidence="3" id="KW-1185">Reference proteome</keyword>
<evidence type="ECO:0000313" key="3">
    <source>
        <dbReference type="Proteomes" id="UP001501468"/>
    </source>
</evidence>
<reference evidence="3" key="1">
    <citation type="journal article" date="2019" name="Int. J. Syst. Evol. Microbiol.">
        <title>The Global Catalogue of Microorganisms (GCM) 10K type strain sequencing project: providing services to taxonomists for standard genome sequencing and annotation.</title>
        <authorList>
            <consortium name="The Broad Institute Genomics Platform"/>
            <consortium name="The Broad Institute Genome Sequencing Center for Infectious Disease"/>
            <person name="Wu L."/>
            <person name="Ma J."/>
        </authorList>
    </citation>
    <scope>NUCLEOTIDE SEQUENCE [LARGE SCALE GENOMIC DNA]</scope>
    <source>
        <strain evidence="3">JCM 17125</strain>
    </source>
</reference>
<dbReference type="Gene3D" id="3.10.180.10">
    <property type="entry name" value="2,3-Dihydroxybiphenyl 1,2-Dioxygenase, domain 1"/>
    <property type="match status" value="1"/>
</dbReference>
<organism evidence="2 3">
    <name type="scientific">Terrabacter ginsenosidimutans</name>
    <dbReference type="NCBI Taxonomy" id="490575"/>
    <lineage>
        <taxon>Bacteria</taxon>
        <taxon>Bacillati</taxon>
        <taxon>Actinomycetota</taxon>
        <taxon>Actinomycetes</taxon>
        <taxon>Micrococcales</taxon>
        <taxon>Intrasporangiaceae</taxon>
        <taxon>Terrabacter</taxon>
    </lineage>
</organism>
<name>A0ABP7EK53_9MICO</name>
<comment type="caution">
    <text evidence="2">The sequence shown here is derived from an EMBL/GenBank/DDBJ whole genome shotgun (WGS) entry which is preliminary data.</text>
</comment>
<dbReference type="PANTHER" id="PTHR33993">
    <property type="entry name" value="GLYOXALASE-RELATED"/>
    <property type="match status" value="1"/>
</dbReference>
<evidence type="ECO:0000313" key="2">
    <source>
        <dbReference type="EMBL" id="GAA3720305.1"/>
    </source>
</evidence>
<sequence length="116" mass="12208">MSHPIVHAEIRSSDPDATRAFFGDLFGWTYPNEGAFPGYTFVETGVPGALYTAISPLQGDGDLVTFFVGVDDMADSIANATRLGGRVVQEPVTVPGVSFALIADPQGHVVGLAQQL</sequence>
<dbReference type="Pfam" id="PF18029">
    <property type="entry name" value="Glyoxalase_6"/>
    <property type="match status" value="1"/>
</dbReference>
<gene>
    <name evidence="2" type="ORF">GCM10022399_40820</name>
</gene>
<dbReference type="Proteomes" id="UP001501468">
    <property type="component" value="Unassembled WGS sequence"/>
</dbReference>
<dbReference type="EMBL" id="BAABDC010000011">
    <property type="protein sequence ID" value="GAA3720305.1"/>
    <property type="molecule type" value="Genomic_DNA"/>
</dbReference>
<accession>A0ABP7EK53</accession>
<protein>
    <recommendedName>
        <fullName evidence="1">VOC domain-containing protein</fullName>
    </recommendedName>
</protein>